<reference evidence="2" key="1">
    <citation type="submission" date="2023-07" db="EMBL/GenBank/DDBJ databases">
        <title>30 novel species of actinomycetes from the DSMZ collection.</title>
        <authorList>
            <person name="Nouioui I."/>
        </authorList>
    </citation>
    <scope>NUCLEOTIDE SEQUENCE [LARGE SCALE GENOMIC DNA]</scope>
    <source>
        <strain evidence="2">DSM 44743</strain>
    </source>
</reference>
<gene>
    <name evidence="1" type="ORF">RM479_13185</name>
</gene>
<name>A0ABU2MA14_9ACTN</name>
<organism evidence="1 2">
    <name type="scientific">Nocardiopsis lambiniae</name>
    <dbReference type="NCBI Taxonomy" id="3075539"/>
    <lineage>
        <taxon>Bacteria</taxon>
        <taxon>Bacillati</taxon>
        <taxon>Actinomycetota</taxon>
        <taxon>Actinomycetes</taxon>
        <taxon>Streptosporangiales</taxon>
        <taxon>Nocardiopsidaceae</taxon>
        <taxon>Nocardiopsis</taxon>
    </lineage>
</organism>
<proteinExistence type="predicted"/>
<evidence type="ECO:0000313" key="1">
    <source>
        <dbReference type="EMBL" id="MDT0329367.1"/>
    </source>
</evidence>
<dbReference type="RefSeq" id="WP_311512089.1">
    <property type="nucleotide sequence ID" value="NZ_JAVREP010000007.1"/>
</dbReference>
<dbReference type="EMBL" id="JAVREP010000007">
    <property type="protein sequence ID" value="MDT0329367.1"/>
    <property type="molecule type" value="Genomic_DNA"/>
</dbReference>
<protein>
    <submittedName>
        <fullName evidence="1">Uncharacterized protein</fullName>
    </submittedName>
</protein>
<keyword evidence="2" id="KW-1185">Reference proteome</keyword>
<evidence type="ECO:0000313" key="2">
    <source>
        <dbReference type="Proteomes" id="UP001183390"/>
    </source>
</evidence>
<sequence length="71" mass="7612">MLRVTALGPLAALEPEPVQEHPLVAVGSGVHATRPADALTWTPVTFYRLDTGREYVHRNGRAPPRAGSLAV</sequence>
<dbReference type="Proteomes" id="UP001183390">
    <property type="component" value="Unassembled WGS sequence"/>
</dbReference>
<comment type="caution">
    <text evidence="1">The sequence shown here is derived from an EMBL/GenBank/DDBJ whole genome shotgun (WGS) entry which is preliminary data.</text>
</comment>
<accession>A0ABU2MA14</accession>